<comment type="caution">
    <text evidence="2">The sequence shown here is derived from an EMBL/GenBank/DDBJ whole genome shotgun (WGS) entry which is preliminary data.</text>
</comment>
<dbReference type="RefSeq" id="WP_023659713.1">
    <property type="nucleotide sequence ID" value="NZ_CM002299.1"/>
</dbReference>
<feature type="transmembrane region" description="Helical" evidence="1">
    <location>
        <begin position="21"/>
        <end position="41"/>
    </location>
</feature>
<reference evidence="2 3" key="1">
    <citation type="journal article" date="2007" name="Proc. Natl. Acad. Sci. U.S.A.">
        <title>Characterization of a marine gammaproteobacterium capable of aerobic anoxygenic photosynthesis.</title>
        <authorList>
            <person name="Fuchs B.M."/>
            <person name="Spring S."/>
            <person name="Teeling H."/>
            <person name="Quast C."/>
            <person name="Wulf J."/>
            <person name="Schattenhofer M."/>
            <person name="Yan S."/>
            <person name="Ferriera S."/>
            <person name="Johnson J."/>
            <person name="Glockner F.O."/>
            <person name="Amann R."/>
        </authorList>
    </citation>
    <scope>NUCLEOTIDE SEQUENCE [LARGE SCALE GENOMIC DNA]</scope>
    <source>
        <strain evidence="2">KT71</strain>
    </source>
</reference>
<keyword evidence="1" id="KW-0812">Transmembrane</keyword>
<sequence>MINPELSKKRQDVEYSRRYDRLFFFHALSLLPLLVFVTVTFGKSGQLVWTAVYASGATYLVLLIFLRVLWRREVLTRMREEGAIDGDYKPPVL</sequence>
<dbReference type="Proteomes" id="UP000019205">
    <property type="component" value="Chromosome"/>
</dbReference>
<feature type="transmembrane region" description="Helical" evidence="1">
    <location>
        <begin position="47"/>
        <end position="70"/>
    </location>
</feature>
<gene>
    <name evidence="2" type="ORF">KT71_13270</name>
</gene>
<protein>
    <submittedName>
        <fullName evidence="2">Uncharacterized protein</fullName>
    </submittedName>
</protein>
<dbReference type="eggNOG" id="ENOG50346IH">
    <property type="taxonomic scope" value="Bacteria"/>
</dbReference>
<dbReference type="AlphaFoldDB" id="A4ACD1"/>
<dbReference type="STRING" id="314285.KT71_13270"/>
<accession>A4ACD1</accession>
<evidence type="ECO:0000256" key="1">
    <source>
        <dbReference type="SAM" id="Phobius"/>
    </source>
</evidence>
<reference evidence="2 3" key="2">
    <citation type="journal article" date="2009" name="PLoS ONE">
        <title>The photosynthetic apparatus and its regulation in the aerobic gammaproteobacterium Congregibacter litoralis gen. nov., sp. nov.</title>
        <authorList>
            <person name="Spring S."/>
            <person name="Lunsdorf H."/>
            <person name="Fuchs B.M."/>
            <person name="Tindall B.J."/>
        </authorList>
    </citation>
    <scope>NUCLEOTIDE SEQUENCE [LARGE SCALE GENOMIC DNA]</scope>
    <source>
        <strain evidence="2">KT71</strain>
    </source>
</reference>
<organism evidence="2 3">
    <name type="scientific">Congregibacter litoralis KT71</name>
    <dbReference type="NCBI Taxonomy" id="314285"/>
    <lineage>
        <taxon>Bacteria</taxon>
        <taxon>Pseudomonadati</taxon>
        <taxon>Pseudomonadota</taxon>
        <taxon>Gammaproteobacteria</taxon>
        <taxon>Cellvibrionales</taxon>
        <taxon>Halieaceae</taxon>
        <taxon>Congregibacter</taxon>
    </lineage>
</organism>
<dbReference type="HOGENOM" id="CLU_2394679_0_0_6"/>
<name>A4ACD1_9GAMM</name>
<keyword evidence="1" id="KW-1133">Transmembrane helix</keyword>
<keyword evidence="3" id="KW-1185">Reference proteome</keyword>
<evidence type="ECO:0000313" key="2">
    <source>
        <dbReference type="EMBL" id="EAQ96359.2"/>
    </source>
</evidence>
<evidence type="ECO:0000313" key="3">
    <source>
        <dbReference type="Proteomes" id="UP000019205"/>
    </source>
</evidence>
<proteinExistence type="predicted"/>
<keyword evidence="1" id="KW-0472">Membrane</keyword>
<dbReference type="EMBL" id="AAOA02000001">
    <property type="protein sequence ID" value="EAQ96359.2"/>
    <property type="molecule type" value="Genomic_DNA"/>
</dbReference>